<dbReference type="Proteomes" id="UP001344658">
    <property type="component" value="Unassembled WGS sequence"/>
</dbReference>
<feature type="compositionally biased region" description="Low complexity" evidence="1">
    <location>
        <begin position="65"/>
        <end position="79"/>
    </location>
</feature>
<evidence type="ECO:0000313" key="2">
    <source>
        <dbReference type="EMBL" id="MEE4543927.1"/>
    </source>
</evidence>
<proteinExistence type="predicted"/>
<feature type="region of interest" description="Disordered" evidence="1">
    <location>
        <begin position="64"/>
        <end position="83"/>
    </location>
</feature>
<keyword evidence="3" id="KW-1185">Reference proteome</keyword>
<comment type="caution">
    <text evidence="2">The sequence shown here is derived from an EMBL/GenBank/DDBJ whole genome shotgun (WGS) entry which is preliminary data.</text>
</comment>
<organism evidence="2 3">
    <name type="scientific">Actinacidiphila polyblastidii</name>
    <dbReference type="NCBI Taxonomy" id="3110430"/>
    <lineage>
        <taxon>Bacteria</taxon>
        <taxon>Bacillati</taxon>
        <taxon>Actinomycetota</taxon>
        <taxon>Actinomycetes</taxon>
        <taxon>Kitasatosporales</taxon>
        <taxon>Streptomycetaceae</taxon>
        <taxon>Actinacidiphila</taxon>
    </lineage>
</organism>
<evidence type="ECO:0000256" key="1">
    <source>
        <dbReference type="SAM" id="MobiDB-lite"/>
    </source>
</evidence>
<dbReference type="RefSeq" id="WP_330796753.1">
    <property type="nucleotide sequence ID" value="NZ_JAZEWV010000013.1"/>
</dbReference>
<name>A0ABU7PF94_9ACTN</name>
<accession>A0ABU7PF94</accession>
<dbReference type="SUPFAM" id="SSF56112">
    <property type="entry name" value="Protein kinase-like (PK-like)"/>
    <property type="match status" value="1"/>
</dbReference>
<gene>
    <name evidence="2" type="ORF">V2S66_18350</name>
</gene>
<sequence length="294" mass="30700">MIDEPSTPVPPAAVLDAFGVRGVPVPLTGGQGRSVRVGAFVLKPAEGPEDESEWGTALMERLASGRDGASGPGPASSGGFRVPRPLRAADGRGVVDGWTAAEFLDGQPGPHGHWDGVLRAGRAFHAALRDLPRPGFLARRTHPWAVADRAAWGEQDVGVVEELSGAYAALCALRRPVRQDGAQLVHGDLTGNVLFAAGAEPAVIDFSPYWRPPAFAEAVVVADGLLWFGLRPGEPAGAGAVPDWQQMLVRALIFRLVAHSESAGPTRHAQPGEPERYARAIDAVRAIAPAAGAA</sequence>
<reference evidence="2 3" key="1">
    <citation type="submission" date="2023-12" db="EMBL/GenBank/DDBJ databases">
        <title>Streptomyces sp. V4-01.</title>
        <authorList>
            <person name="Somphong A."/>
            <person name="Phongsopitanun W."/>
        </authorList>
    </citation>
    <scope>NUCLEOTIDE SEQUENCE [LARGE SCALE GENOMIC DNA]</scope>
    <source>
        <strain evidence="2 3">V4-01</strain>
    </source>
</reference>
<dbReference type="InterPro" id="IPR011009">
    <property type="entry name" value="Kinase-like_dom_sf"/>
</dbReference>
<evidence type="ECO:0000313" key="3">
    <source>
        <dbReference type="Proteomes" id="UP001344658"/>
    </source>
</evidence>
<dbReference type="EMBL" id="JAZEWV010000013">
    <property type="protein sequence ID" value="MEE4543927.1"/>
    <property type="molecule type" value="Genomic_DNA"/>
</dbReference>
<protein>
    <submittedName>
        <fullName evidence="2">Aminoglycoside phosphotransferase</fullName>
    </submittedName>
</protein>